<evidence type="ECO:0000313" key="1">
    <source>
        <dbReference type="EMBL" id="BBE18951.1"/>
    </source>
</evidence>
<accession>A0A5K7SBJ4</accession>
<gene>
    <name evidence="1" type="ORF">AQPE_3124</name>
</gene>
<proteinExistence type="predicted"/>
<dbReference type="AlphaFoldDB" id="A0A5K7SBJ4"/>
<organism evidence="1 2">
    <name type="scientific">Aquipluma nitroreducens</name>
    <dbReference type="NCBI Taxonomy" id="2010828"/>
    <lineage>
        <taxon>Bacteria</taxon>
        <taxon>Pseudomonadati</taxon>
        <taxon>Bacteroidota</taxon>
        <taxon>Bacteroidia</taxon>
        <taxon>Marinilabiliales</taxon>
        <taxon>Prolixibacteraceae</taxon>
        <taxon>Aquipluma</taxon>
    </lineage>
</organism>
<evidence type="ECO:0000313" key="2">
    <source>
        <dbReference type="Proteomes" id="UP001193389"/>
    </source>
</evidence>
<name>A0A5K7SBJ4_9BACT</name>
<protein>
    <submittedName>
        <fullName evidence="1">Uncharacterized protein</fullName>
    </submittedName>
</protein>
<dbReference type="EMBL" id="AP018694">
    <property type="protein sequence ID" value="BBE18951.1"/>
    <property type="molecule type" value="Genomic_DNA"/>
</dbReference>
<reference evidence="1" key="1">
    <citation type="journal article" date="2020" name="Int. J. Syst. Evol. Microbiol.">
        <title>Aquipluma nitroreducens gen. nov. sp. nov., a novel facultatively anaerobic bacterium isolated from a freshwater lake.</title>
        <authorList>
            <person name="Watanabe M."/>
            <person name="Kojima H."/>
            <person name="Fukui M."/>
        </authorList>
    </citation>
    <scope>NUCLEOTIDE SEQUENCE</scope>
    <source>
        <strain evidence="1">MeG22</strain>
    </source>
</reference>
<dbReference type="KEGG" id="anf:AQPE_3124"/>
<keyword evidence="2" id="KW-1185">Reference proteome</keyword>
<dbReference type="Proteomes" id="UP001193389">
    <property type="component" value="Chromosome"/>
</dbReference>
<sequence>MIFASASACFALSIATTASGALLTKRSLLSFYGKSGS</sequence>